<reference evidence="3 4" key="1">
    <citation type="submission" date="2022-10" db="EMBL/GenBank/DDBJ databases">
        <title>Defluviimonas sp. CAU 1641 isolated from mud.</title>
        <authorList>
            <person name="Kim W."/>
        </authorList>
    </citation>
    <scope>NUCLEOTIDE SEQUENCE [LARGE SCALE GENOMIC DNA]</scope>
    <source>
        <strain evidence="3 4">CAU 1641</strain>
    </source>
</reference>
<feature type="signal peptide" evidence="2">
    <location>
        <begin position="1"/>
        <end position="20"/>
    </location>
</feature>
<evidence type="ECO:0008006" key="5">
    <source>
        <dbReference type="Google" id="ProtNLM"/>
    </source>
</evidence>
<keyword evidence="2" id="KW-0732">Signal</keyword>
<sequence>MFHRLVRILLLVGLATGPLAAGRMAVDLARTALVPSPVAAIGEVCGDGPSGTGTHAHCDYCQIATPGMLTAPAIPLRKARRRITSTRRATARRLVSPRRWHRPPSNAPPRHT</sequence>
<gene>
    <name evidence="3" type="ORF">OM960_01005</name>
</gene>
<dbReference type="EMBL" id="JAPDOG010000001">
    <property type="protein sequence ID" value="MCW3780165.1"/>
    <property type="molecule type" value="Genomic_DNA"/>
</dbReference>
<comment type="caution">
    <text evidence="3">The sequence shown here is derived from an EMBL/GenBank/DDBJ whole genome shotgun (WGS) entry which is preliminary data.</text>
</comment>
<proteinExistence type="predicted"/>
<accession>A0ABT3IXJ5</accession>
<dbReference type="RefSeq" id="WP_264770775.1">
    <property type="nucleotide sequence ID" value="NZ_JAPDOG010000001.1"/>
</dbReference>
<feature type="chain" id="PRO_5046742598" description="DUF2946 domain-containing protein" evidence="2">
    <location>
        <begin position="21"/>
        <end position="112"/>
    </location>
</feature>
<keyword evidence="4" id="KW-1185">Reference proteome</keyword>
<organism evidence="3 4">
    <name type="scientific">Defluviimonas salinarum</name>
    <dbReference type="NCBI Taxonomy" id="2992147"/>
    <lineage>
        <taxon>Bacteria</taxon>
        <taxon>Pseudomonadati</taxon>
        <taxon>Pseudomonadota</taxon>
        <taxon>Alphaproteobacteria</taxon>
        <taxon>Rhodobacterales</taxon>
        <taxon>Paracoccaceae</taxon>
        <taxon>Albidovulum</taxon>
    </lineage>
</organism>
<feature type="compositionally biased region" description="Basic residues" evidence="1">
    <location>
        <begin position="81"/>
        <end position="102"/>
    </location>
</feature>
<feature type="region of interest" description="Disordered" evidence="1">
    <location>
        <begin position="81"/>
        <end position="112"/>
    </location>
</feature>
<evidence type="ECO:0000313" key="3">
    <source>
        <dbReference type="EMBL" id="MCW3780165.1"/>
    </source>
</evidence>
<evidence type="ECO:0000313" key="4">
    <source>
        <dbReference type="Proteomes" id="UP001207582"/>
    </source>
</evidence>
<evidence type="ECO:0000256" key="2">
    <source>
        <dbReference type="SAM" id="SignalP"/>
    </source>
</evidence>
<name>A0ABT3IXJ5_9RHOB</name>
<evidence type="ECO:0000256" key="1">
    <source>
        <dbReference type="SAM" id="MobiDB-lite"/>
    </source>
</evidence>
<dbReference type="Proteomes" id="UP001207582">
    <property type="component" value="Unassembled WGS sequence"/>
</dbReference>
<protein>
    <recommendedName>
        <fullName evidence="5">DUF2946 domain-containing protein</fullName>
    </recommendedName>
</protein>